<dbReference type="EMBL" id="CP001511">
    <property type="protein sequence ID" value="ACS43870.1"/>
    <property type="molecule type" value="Genomic_DNA"/>
</dbReference>
<keyword evidence="2" id="KW-0614">Plasmid</keyword>
<dbReference type="Proteomes" id="UP000009081">
    <property type="component" value="Plasmid megaplasmid"/>
</dbReference>
<proteinExistence type="predicted"/>
<geneLocation type="plasmid" evidence="2 3">
    <name>megaplasmid</name>
</geneLocation>
<gene>
    <name evidence="2" type="ordered locus">MexAM1_META2p1093</name>
</gene>
<name>C5B5Y8_METEA</name>
<evidence type="ECO:0000256" key="1">
    <source>
        <dbReference type="SAM" id="MobiDB-lite"/>
    </source>
</evidence>
<accession>C5B5Y8</accession>
<dbReference type="AlphaFoldDB" id="C5B5Y8"/>
<evidence type="ECO:0000313" key="3">
    <source>
        <dbReference type="Proteomes" id="UP000009081"/>
    </source>
</evidence>
<dbReference type="HOGENOM" id="CLU_1011237_0_0_5"/>
<sequence length="275" mass="30193">MSTPRSVDVYRNLTRRAWSVRVAGRVVGHAPAIALQDVTLRSSNAARLRCLRLGTRDVHAWARGIPTDGGRPAAAVRFRYRLAEPGFRLADGTVLLAAAAAWFEADGSAWCLACPGANVLGRREGSMRLRPLTPSEIRAVEEHRRQVREILSREKAGGRFVHTDLRMAPFLDRWQLRESPTVPGAICLSGIAYGHPGREDGPIITAPIRYRTDTWMETDDGVLYLLGRMAEPERPPILDGRRGRGRSLLDGLPSVKPDFGPGTPGADDDLPPVEP</sequence>
<organism evidence="2 3">
    <name type="scientific">Methylorubrum extorquens (strain ATCC 14718 / DSM 1338 / JCM 2805 / NCIMB 9133 / AM1)</name>
    <name type="common">Methylobacterium extorquens</name>
    <dbReference type="NCBI Taxonomy" id="272630"/>
    <lineage>
        <taxon>Bacteria</taxon>
        <taxon>Pseudomonadati</taxon>
        <taxon>Pseudomonadota</taxon>
        <taxon>Alphaproteobacteria</taxon>
        <taxon>Hyphomicrobiales</taxon>
        <taxon>Methylobacteriaceae</taxon>
        <taxon>Methylorubrum</taxon>
    </lineage>
</organism>
<keyword evidence="3" id="KW-1185">Reference proteome</keyword>
<feature type="region of interest" description="Disordered" evidence="1">
    <location>
        <begin position="234"/>
        <end position="275"/>
    </location>
</feature>
<reference evidence="2 3" key="1">
    <citation type="journal article" date="2009" name="PLoS ONE">
        <title>Methylobacterium genome sequences: a reference blueprint to investigate microbial metabolism of C1 compounds from natural and industrial sources.</title>
        <authorList>
            <person name="Vuilleumier S."/>
            <person name="Chistoserdova L."/>
            <person name="Lee M.-C."/>
            <person name="Bringel F."/>
            <person name="Lajus A."/>
            <person name="Zhou Y."/>
            <person name="Gourion B."/>
            <person name="Barbe V."/>
            <person name="Chang J."/>
            <person name="Cruveiller S."/>
            <person name="Dossat C."/>
            <person name="Gillett W."/>
            <person name="Gruffaz C."/>
            <person name="Haugen E."/>
            <person name="Hourcade E."/>
            <person name="Levy R."/>
            <person name="Mangenot S."/>
            <person name="Muller E."/>
            <person name="Nadalig T."/>
            <person name="Pagni M."/>
            <person name="Penny C."/>
            <person name="Peyraud R."/>
            <person name="Robinson D.G."/>
            <person name="Roche D."/>
            <person name="Rouy Z."/>
            <person name="Saenampechek C."/>
            <person name="Salvignol G."/>
            <person name="Vallenet D."/>
            <person name="Wu Z."/>
            <person name="Marx C.J."/>
            <person name="Vorholt J.A."/>
            <person name="Olson M.V."/>
            <person name="Kaul R."/>
            <person name="Weissenbach J."/>
            <person name="Medigue C."/>
            <person name="Lidstrom M.E."/>
        </authorList>
    </citation>
    <scope>NUCLEOTIDE SEQUENCE [LARGE SCALE GENOMIC DNA]</scope>
    <source>
        <strain evidence="3">ATCC 14718 / DSM 1338 / JCM 2805 / NCIMB 9133 / AM1</strain>
    </source>
</reference>
<dbReference type="KEGG" id="mea:Mex_2p1093"/>
<feature type="compositionally biased region" description="Acidic residues" evidence="1">
    <location>
        <begin position="266"/>
        <end position="275"/>
    </location>
</feature>
<dbReference type="InterPro" id="IPR058002">
    <property type="entry name" value="Gp82"/>
</dbReference>
<protein>
    <submittedName>
        <fullName evidence="2">Uncharacterized protein</fullName>
    </submittedName>
</protein>
<dbReference type="RefSeq" id="WP_012754238.1">
    <property type="nucleotide sequence ID" value="NC_012811.1"/>
</dbReference>
<evidence type="ECO:0000313" key="2">
    <source>
        <dbReference type="EMBL" id="ACS43870.1"/>
    </source>
</evidence>
<dbReference type="Pfam" id="PF25735">
    <property type="entry name" value="Phage_L5_gp82"/>
    <property type="match status" value="1"/>
</dbReference>